<comment type="caution">
    <text evidence="2">The sequence shown here is derived from an EMBL/GenBank/DDBJ whole genome shotgun (WGS) entry which is preliminary data.</text>
</comment>
<sequence>MFTKRFLVAAAVAGTLVATGAGAAFAQGQPIVGISTVTTYSIDATITAIDPAKRTVTFTGPAGRSLTSTVSPGVKMDTSKVGDRVSASFEDKLTFVLSGPNARTPRDRDVSVTAAASSGDRAAGAKAEQTVANWWVTGVNPSAGTISVVNPNGGEVQTYTAATAEGRAQLPRVKTGDNLTAIDTSVLVVSITPKK</sequence>
<feature type="chain" id="PRO_5046859666" description="DUF5666 domain-containing protein" evidence="1">
    <location>
        <begin position="27"/>
        <end position="195"/>
    </location>
</feature>
<dbReference type="Proteomes" id="UP001198862">
    <property type="component" value="Unassembled WGS sequence"/>
</dbReference>
<organism evidence="2 3">
    <name type="scientific">Reyranella aquatilis</name>
    <dbReference type="NCBI Taxonomy" id="2035356"/>
    <lineage>
        <taxon>Bacteria</taxon>
        <taxon>Pseudomonadati</taxon>
        <taxon>Pseudomonadota</taxon>
        <taxon>Alphaproteobacteria</taxon>
        <taxon>Hyphomicrobiales</taxon>
        <taxon>Reyranellaceae</taxon>
        <taxon>Reyranella</taxon>
    </lineage>
</organism>
<evidence type="ECO:0000256" key="1">
    <source>
        <dbReference type="SAM" id="SignalP"/>
    </source>
</evidence>
<reference evidence="2 3" key="1">
    <citation type="submission" date="2021-11" db="EMBL/GenBank/DDBJ databases">
        <authorList>
            <person name="Lee D.-H."/>
            <person name="Kim S.-B."/>
        </authorList>
    </citation>
    <scope>NUCLEOTIDE SEQUENCE [LARGE SCALE GENOMIC DNA]</scope>
    <source>
        <strain evidence="2 3">KCTC 52223</strain>
    </source>
</reference>
<feature type="signal peptide" evidence="1">
    <location>
        <begin position="1"/>
        <end position="26"/>
    </location>
</feature>
<accession>A0ABS8KZH7</accession>
<dbReference type="RefSeq" id="WP_230552107.1">
    <property type="nucleotide sequence ID" value="NZ_JAJISD010000008.1"/>
</dbReference>
<keyword evidence="1" id="KW-0732">Signal</keyword>
<evidence type="ECO:0000313" key="3">
    <source>
        <dbReference type="Proteomes" id="UP001198862"/>
    </source>
</evidence>
<dbReference type="EMBL" id="JAJISD010000008">
    <property type="protein sequence ID" value="MCC8430951.1"/>
    <property type="molecule type" value="Genomic_DNA"/>
</dbReference>
<evidence type="ECO:0000313" key="2">
    <source>
        <dbReference type="EMBL" id="MCC8430951.1"/>
    </source>
</evidence>
<protein>
    <recommendedName>
        <fullName evidence="4">DUF5666 domain-containing protein</fullName>
    </recommendedName>
</protein>
<name>A0ABS8KZH7_9HYPH</name>
<keyword evidence="3" id="KW-1185">Reference proteome</keyword>
<proteinExistence type="predicted"/>
<evidence type="ECO:0008006" key="4">
    <source>
        <dbReference type="Google" id="ProtNLM"/>
    </source>
</evidence>
<gene>
    <name evidence="2" type="ORF">LJ725_18410</name>
</gene>